<feature type="domain" description="Peptidase M20 dimerisation" evidence="4">
    <location>
        <begin position="215"/>
        <end position="313"/>
    </location>
</feature>
<dbReference type="InterPro" id="IPR002933">
    <property type="entry name" value="Peptidase_M20"/>
</dbReference>
<feature type="binding site" evidence="2">
    <location>
        <position position="195"/>
    </location>
    <ligand>
        <name>Mn(2+)</name>
        <dbReference type="ChEBI" id="CHEBI:29035"/>
        <label>2</label>
    </ligand>
</feature>
<dbReference type="GO" id="GO:0050118">
    <property type="term" value="F:N-acetyldiaminopimelate deacetylase activity"/>
    <property type="evidence" value="ECO:0007669"/>
    <property type="project" value="UniProtKB-ARBA"/>
</dbReference>
<evidence type="ECO:0000259" key="4">
    <source>
        <dbReference type="Pfam" id="PF07687"/>
    </source>
</evidence>
<dbReference type="PANTHER" id="PTHR11014">
    <property type="entry name" value="PEPTIDASE M20 FAMILY MEMBER"/>
    <property type="match status" value="1"/>
</dbReference>
<dbReference type="SUPFAM" id="SSF55031">
    <property type="entry name" value="Bacterial exopeptidase dimerisation domain"/>
    <property type="match status" value="1"/>
</dbReference>
<dbReference type="AlphaFoldDB" id="A0A6I6K0F3"/>
<proteinExistence type="predicted"/>
<feature type="binding site" evidence="2">
    <location>
        <position position="134"/>
    </location>
    <ligand>
        <name>Mn(2+)</name>
        <dbReference type="ChEBI" id="CHEBI:29035"/>
        <label>2</label>
    </ligand>
</feature>
<dbReference type="Pfam" id="PF07687">
    <property type="entry name" value="M20_dimer"/>
    <property type="match status" value="1"/>
</dbReference>
<dbReference type="PANTHER" id="PTHR11014:SF63">
    <property type="entry name" value="METALLOPEPTIDASE, PUTATIVE (AFU_ORTHOLOGUE AFUA_6G09600)-RELATED"/>
    <property type="match status" value="1"/>
</dbReference>
<keyword evidence="1 5" id="KW-0378">Hydrolase</keyword>
<dbReference type="Proteomes" id="UP000428260">
    <property type="component" value="Chromosome"/>
</dbReference>
<keyword evidence="6" id="KW-1185">Reference proteome</keyword>
<dbReference type="RefSeq" id="WP_158870258.1">
    <property type="nucleotide sequence ID" value="NZ_CP046401.1"/>
</dbReference>
<dbReference type="Pfam" id="PF01546">
    <property type="entry name" value="Peptidase_M20"/>
    <property type="match status" value="1"/>
</dbReference>
<sequence>MNSKLFTLFILILVHSGVFAQVVEKINKEAGKQTISMLELCYDLHRNPELSFQEFKTSKKMAAELEKAGFEVTRNFGGNNVVGILKNGDGPVVMLRTDMDALPVEEKTGFEFASTQTSKNTNGEDVPVMHACGHDVHMSVWAGTIHTLAALKDQWKGTLLVIAQQAEEFSGGAGLAIETGLFQKFPTPDYAMAYHINPELESGSIGLVGGPVFAGVKTVEITVHGKGGHGAYPEKCIDPIVIASRIVLDLQTIVSREISPLEPIVVTVGSIHGGTRPNIIPDEVKMELTLRYYSDEAIEKVIAAINRISKSAALTAGMPEDKLPLVEVSPADTPPVLNNPDLSKKIHSFASEIINGKNIVEVSPAMVGEDFGKYGRTPENIPICLIWLGSTSPELMQELETKGEKPAPLHSPLLHPDYEKTIKTGIKVMAGNVIGLLSTK</sequence>
<dbReference type="KEGG" id="mcos:GM418_25590"/>
<evidence type="ECO:0000256" key="1">
    <source>
        <dbReference type="ARBA" id="ARBA00022801"/>
    </source>
</evidence>
<feature type="signal peptide" evidence="3">
    <location>
        <begin position="1"/>
        <end position="20"/>
    </location>
</feature>
<evidence type="ECO:0000313" key="6">
    <source>
        <dbReference type="Proteomes" id="UP000428260"/>
    </source>
</evidence>
<dbReference type="NCBIfam" id="TIGR01891">
    <property type="entry name" value="amidohydrolases"/>
    <property type="match status" value="1"/>
</dbReference>
<organism evidence="5 6">
    <name type="scientific">Maribellus comscasis</name>
    <dbReference type="NCBI Taxonomy" id="2681766"/>
    <lineage>
        <taxon>Bacteria</taxon>
        <taxon>Pseudomonadati</taxon>
        <taxon>Bacteroidota</taxon>
        <taxon>Bacteroidia</taxon>
        <taxon>Marinilabiliales</taxon>
        <taxon>Prolixibacteraceae</taxon>
        <taxon>Maribellus</taxon>
    </lineage>
</organism>
<keyword evidence="2" id="KW-0479">Metal-binding</keyword>
<dbReference type="SUPFAM" id="SSF53187">
    <property type="entry name" value="Zn-dependent exopeptidases"/>
    <property type="match status" value="1"/>
</dbReference>
<dbReference type="GO" id="GO:0019877">
    <property type="term" value="P:diaminopimelate biosynthetic process"/>
    <property type="evidence" value="ECO:0007669"/>
    <property type="project" value="UniProtKB-ARBA"/>
</dbReference>
<comment type="cofactor">
    <cofactor evidence="2">
        <name>Mn(2+)</name>
        <dbReference type="ChEBI" id="CHEBI:29035"/>
    </cofactor>
    <text evidence="2">The Mn(2+) ion enhances activity.</text>
</comment>
<dbReference type="InterPro" id="IPR017439">
    <property type="entry name" value="Amidohydrolase"/>
</dbReference>
<accession>A0A6I6K0F3</accession>
<feature type="binding site" evidence="2">
    <location>
        <position position="410"/>
    </location>
    <ligand>
        <name>Mn(2+)</name>
        <dbReference type="ChEBI" id="CHEBI:29035"/>
        <label>2</label>
    </ligand>
</feature>
<dbReference type="InterPro" id="IPR011650">
    <property type="entry name" value="Peptidase_M20_dimer"/>
</dbReference>
<feature type="binding site" evidence="2">
    <location>
        <position position="168"/>
    </location>
    <ligand>
        <name>Mn(2+)</name>
        <dbReference type="ChEBI" id="CHEBI:29035"/>
        <label>2</label>
    </ligand>
</feature>
<dbReference type="Gene3D" id="3.30.70.360">
    <property type="match status" value="1"/>
</dbReference>
<dbReference type="InterPro" id="IPR036264">
    <property type="entry name" value="Bact_exopeptidase_dim_dom"/>
</dbReference>
<reference evidence="5 6" key="1">
    <citation type="submission" date="2019-11" db="EMBL/GenBank/DDBJ databases">
        <authorList>
            <person name="Zheng R.K."/>
            <person name="Sun C.M."/>
        </authorList>
    </citation>
    <scope>NUCLEOTIDE SEQUENCE [LARGE SCALE GENOMIC DNA]</scope>
    <source>
        <strain evidence="5 6">WC007</strain>
    </source>
</reference>
<keyword evidence="3" id="KW-0732">Signal</keyword>
<feature type="binding site" evidence="2">
    <location>
        <position position="132"/>
    </location>
    <ligand>
        <name>Mn(2+)</name>
        <dbReference type="ChEBI" id="CHEBI:29035"/>
        <label>2</label>
    </ligand>
</feature>
<evidence type="ECO:0000256" key="3">
    <source>
        <dbReference type="SAM" id="SignalP"/>
    </source>
</evidence>
<dbReference type="FunFam" id="3.30.70.360:FF:000001">
    <property type="entry name" value="N-acetyldiaminopimelate deacetylase"/>
    <property type="match status" value="1"/>
</dbReference>
<protein>
    <submittedName>
        <fullName evidence="5">Amidohydrolase</fullName>
    </submittedName>
</protein>
<dbReference type="Gene3D" id="3.40.630.10">
    <property type="entry name" value="Zn peptidases"/>
    <property type="match status" value="1"/>
</dbReference>
<evidence type="ECO:0000256" key="2">
    <source>
        <dbReference type="PIRSR" id="PIRSR005962-1"/>
    </source>
</evidence>
<gene>
    <name evidence="5" type="ORF">GM418_25590</name>
</gene>
<feature type="chain" id="PRO_5026286667" evidence="3">
    <location>
        <begin position="21"/>
        <end position="440"/>
    </location>
</feature>
<dbReference type="EMBL" id="CP046401">
    <property type="protein sequence ID" value="QGY46908.1"/>
    <property type="molecule type" value="Genomic_DNA"/>
</dbReference>
<name>A0A6I6K0F3_9BACT</name>
<dbReference type="PIRSF" id="PIRSF005962">
    <property type="entry name" value="Pept_M20D_amidohydro"/>
    <property type="match status" value="1"/>
</dbReference>
<keyword evidence="2" id="KW-0464">Manganese</keyword>
<dbReference type="GO" id="GO:0046872">
    <property type="term" value="F:metal ion binding"/>
    <property type="evidence" value="ECO:0007669"/>
    <property type="project" value="UniProtKB-KW"/>
</dbReference>
<evidence type="ECO:0000313" key="5">
    <source>
        <dbReference type="EMBL" id="QGY46908.1"/>
    </source>
</evidence>